<accession>A0A974BL14</accession>
<organism evidence="2 3">
    <name type="scientific">Sedimentibacter hydroxybenzoicus DSM 7310</name>
    <dbReference type="NCBI Taxonomy" id="1123245"/>
    <lineage>
        <taxon>Bacteria</taxon>
        <taxon>Bacillati</taxon>
        <taxon>Bacillota</taxon>
        <taxon>Tissierellia</taxon>
        <taxon>Sedimentibacter</taxon>
    </lineage>
</organism>
<dbReference type="Pfam" id="PF00990">
    <property type="entry name" value="GGDEF"/>
    <property type="match status" value="1"/>
</dbReference>
<keyword evidence="3" id="KW-1185">Reference proteome</keyword>
<gene>
    <name evidence="2" type="ORF">HZF24_14220</name>
</gene>
<evidence type="ECO:0000259" key="1">
    <source>
        <dbReference type="PROSITE" id="PS50887"/>
    </source>
</evidence>
<dbReference type="AlphaFoldDB" id="A0A974BL14"/>
<dbReference type="Proteomes" id="UP000611629">
    <property type="component" value="Unassembled WGS sequence"/>
</dbReference>
<protein>
    <submittedName>
        <fullName evidence="2">Diguanylate cyclase</fullName>
    </submittedName>
</protein>
<dbReference type="PANTHER" id="PTHR45138">
    <property type="entry name" value="REGULATORY COMPONENTS OF SENSORY TRANSDUCTION SYSTEM"/>
    <property type="match status" value="1"/>
</dbReference>
<sequence>MTVTVSIGLAESKHDDTIETLMNRADKYMYYAKQAGRNKVSISN</sequence>
<evidence type="ECO:0000313" key="2">
    <source>
        <dbReference type="EMBL" id="NYB75299.1"/>
    </source>
</evidence>
<proteinExistence type="predicted"/>
<dbReference type="InterPro" id="IPR000160">
    <property type="entry name" value="GGDEF_dom"/>
</dbReference>
<dbReference type="SUPFAM" id="SSF55073">
    <property type="entry name" value="Nucleotide cyclase"/>
    <property type="match status" value="1"/>
</dbReference>
<reference evidence="2" key="1">
    <citation type="submission" date="2020-07" db="EMBL/GenBank/DDBJ databases">
        <title>Genomic analysis of a strain of Sedimentibacter Hydroxybenzoicus DSM7310.</title>
        <authorList>
            <person name="Ma S."/>
        </authorList>
    </citation>
    <scope>NUCLEOTIDE SEQUENCE</scope>
    <source>
        <strain evidence="2">DSM 7310</strain>
    </source>
</reference>
<dbReference type="InterPro" id="IPR029787">
    <property type="entry name" value="Nucleotide_cyclase"/>
</dbReference>
<dbReference type="RefSeq" id="WP_179239017.1">
    <property type="nucleotide sequence ID" value="NZ_JACBNQ010000019.1"/>
</dbReference>
<dbReference type="InterPro" id="IPR043128">
    <property type="entry name" value="Rev_trsase/Diguanyl_cyclase"/>
</dbReference>
<dbReference type="EMBL" id="JACBNQ010000019">
    <property type="protein sequence ID" value="NYB75299.1"/>
    <property type="molecule type" value="Genomic_DNA"/>
</dbReference>
<feature type="domain" description="GGDEF" evidence="1">
    <location>
        <begin position="1"/>
        <end position="44"/>
    </location>
</feature>
<evidence type="ECO:0000313" key="3">
    <source>
        <dbReference type="Proteomes" id="UP000611629"/>
    </source>
</evidence>
<dbReference type="PANTHER" id="PTHR45138:SF9">
    <property type="entry name" value="DIGUANYLATE CYCLASE DGCM-RELATED"/>
    <property type="match status" value="1"/>
</dbReference>
<dbReference type="GO" id="GO:0052621">
    <property type="term" value="F:diguanylate cyclase activity"/>
    <property type="evidence" value="ECO:0007669"/>
    <property type="project" value="TreeGrafter"/>
</dbReference>
<comment type="caution">
    <text evidence="2">The sequence shown here is derived from an EMBL/GenBank/DDBJ whole genome shotgun (WGS) entry which is preliminary data.</text>
</comment>
<dbReference type="PROSITE" id="PS50887">
    <property type="entry name" value="GGDEF"/>
    <property type="match status" value="1"/>
</dbReference>
<dbReference type="InterPro" id="IPR050469">
    <property type="entry name" value="Diguanylate_Cyclase"/>
</dbReference>
<dbReference type="Gene3D" id="3.30.70.270">
    <property type="match status" value="1"/>
</dbReference>
<name>A0A974BL14_SEDHY</name>